<protein>
    <submittedName>
        <fullName evidence="1">Uncharacterized protein</fullName>
    </submittedName>
</protein>
<organism evidence="1 2">
    <name type="scientific">Podarcis lilfordi</name>
    <name type="common">Lilford's wall lizard</name>
    <dbReference type="NCBI Taxonomy" id="74358"/>
    <lineage>
        <taxon>Eukaryota</taxon>
        <taxon>Metazoa</taxon>
        <taxon>Chordata</taxon>
        <taxon>Craniata</taxon>
        <taxon>Vertebrata</taxon>
        <taxon>Euteleostomi</taxon>
        <taxon>Lepidosauria</taxon>
        <taxon>Squamata</taxon>
        <taxon>Bifurcata</taxon>
        <taxon>Unidentata</taxon>
        <taxon>Episquamata</taxon>
        <taxon>Laterata</taxon>
        <taxon>Lacertibaenia</taxon>
        <taxon>Lacertidae</taxon>
        <taxon>Podarcis</taxon>
    </lineage>
</organism>
<proteinExistence type="predicted"/>
<evidence type="ECO:0000313" key="2">
    <source>
        <dbReference type="Proteomes" id="UP001178461"/>
    </source>
</evidence>
<keyword evidence="2" id="KW-1185">Reference proteome</keyword>
<name>A0AA35KWU9_9SAUR</name>
<reference evidence="1" key="1">
    <citation type="submission" date="2022-12" db="EMBL/GenBank/DDBJ databases">
        <authorList>
            <person name="Alioto T."/>
            <person name="Alioto T."/>
            <person name="Gomez Garrido J."/>
        </authorList>
    </citation>
    <scope>NUCLEOTIDE SEQUENCE</scope>
</reference>
<gene>
    <name evidence="1" type="ORF">PODLI_1B029501</name>
</gene>
<evidence type="ECO:0000313" key="1">
    <source>
        <dbReference type="EMBL" id="CAI5785780.1"/>
    </source>
</evidence>
<dbReference type="EMBL" id="OX395135">
    <property type="protein sequence ID" value="CAI5785780.1"/>
    <property type="molecule type" value="Genomic_DNA"/>
</dbReference>
<sequence length="63" mass="7290">MKAPIRSKLCDGILHDNLHRGQPFVEFSTAEREVLKGVFKDLRAVFKEVGETAIWIMKLLHRL</sequence>
<dbReference type="AlphaFoldDB" id="A0AA35KWU9"/>
<accession>A0AA35KWU9</accession>
<dbReference type="Proteomes" id="UP001178461">
    <property type="component" value="Chromosome 10"/>
</dbReference>